<name>A0ABD0RZB1_CIRMR</name>
<dbReference type="PANTHER" id="PTHR22878:SF68">
    <property type="entry name" value="DYNEIN HEAVY CHAIN 6, AXONEMAL-LIKE"/>
    <property type="match status" value="1"/>
</dbReference>
<evidence type="ECO:0000313" key="3">
    <source>
        <dbReference type="Proteomes" id="UP001529510"/>
    </source>
</evidence>
<evidence type="ECO:0000313" key="2">
    <source>
        <dbReference type="EMBL" id="KAL0203887.1"/>
    </source>
</evidence>
<organism evidence="2 3">
    <name type="scientific">Cirrhinus mrigala</name>
    <name type="common">Mrigala</name>
    <dbReference type="NCBI Taxonomy" id="683832"/>
    <lineage>
        <taxon>Eukaryota</taxon>
        <taxon>Metazoa</taxon>
        <taxon>Chordata</taxon>
        <taxon>Craniata</taxon>
        <taxon>Vertebrata</taxon>
        <taxon>Euteleostomi</taxon>
        <taxon>Actinopterygii</taxon>
        <taxon>Neopterygii</taxon>
        <taxon>Teleostei</taxon>
        <taxon>Ostariophysi</taxon>
        <taxon>Cypriniformes</taxon>
        <taxon>Cyprinidae</taxon>
        <taxon>Labeoninae</taxon>
        <taxon>Labeonini</taxon>
        <taxon>Cirrhinus</taxon>
    </lineage>
</organism>
<keyword evidence="3" id="KW-1185">Reference proteome</keyword>
<evidence type="ECO:0000259" key="1">
    <source>
        <dbReference type="Pfam" id="PF12774"/>
    </source>
</evidence>
<dbReference type="InterPro" id="IPR027417">
    <property type="entry name" value="P-loop_NTPase"/>
</dbReference>
<dbReference type="Pfam" id="PF12774">
    <property type="entry name" value="AAA_6"/>
    <property type="match status" value="1"/>
</dbReference>
<proteinExistence type="predicted"/>
<dbReference type="Proteomes" id="UP001529510">
    <property type="component" value="Unassembled WGS sequence"/>
</dbReference>
<reference evidence="2 3" key="1">
    <citation type="submission" date="2024-05" db="EMBL/GenBank/DDBJ databases">
        <title>Genome sequencing and assembly of Indian major carp, Cirrhinus mrigala (Hamilton, 1822).</title>
        <authorList>
            <person name="Mohindra V."/>
            <person name="Chowdhury L.M."/>
            <person name="Lal K."/>
            <person name="Jena J.K."/>
        </authorList>
    </citation>
    <scope>NUCLEOTIDE SEQUENCE [LARGE SCALE GENOMIC DNA]</scope>
    <source>
        <strain evidence="2">CM1030</strain>
        <tissue evidence="2">Blood</tissue>
    </source>
</reference>
<feature type="non-terminal residue" evidence="2">
    <location>
        <position position="1"/>
    </location>
</feature>
<feature type="domain" description="Dynein heavy chain hydrolytic ATP-binding dynein motor region" evidence="1">
    <location>
        <begin position="3"/>
        <end position="56"/>
    </location>
</feature>
<sequence>LPRFMFEGREIKLVMTCAAFITMNPGYAGRTELPDNLKALFRPIAMMVPNYALIAE</sequence>
<dbReference type="PANTHER" id="PTHR22878">
    <property type="entry name" value="DYNEIN HEAVY CHAIN 6, AXONEMAL-LIKE-RELATED"/>
    <property type="match status" value="1"/>
</dbReference>
<gene>
    <name evidence="2" type="ORF">M9458_001905</name>
</gene>
<dbReference type="Gene3D" id="3.40.50.300">
    <property type="entry name" value="P-loop containing nucleotide triphosphate hydrolases"/>
    <property type="match status" value="1"/>
</dbReference>
<dbReference type="EMBL" id="JAMKFB020000001">
    <property type="protein sequence ID" value="KAL0203887.1"/>
    <property type="molecule type" value="Genomic_DNA"/>
</dbReference>
<dbReference type="AlphaFoldDB" id="A0ABD0RZB1"/>
<comment type="caution">
    <text evidence="2">The sequence shown here is derived from an EMBL/GenBank/DDBJ whole genome shotgun (WGS) entry which is preliminary data.</text>
</comment>
<accession>A0ABD0RZB1</accession>
<protein>
    <recommendedName>
        <fullName evidence="1">Dynein heavy chain hydrolytic ATP-binding dynein motor region domain-containing protein</fullName>
    </recommendedName>
</protein>
<dbReference type="InterPro" id="IPR035699">
    <property type="entry name" value="AAA_6"/>
</dbReference>
<dbReference type="InterPro" id="IPR026983">
    <property type="entry name" value="DHC"/>
</dbReference>
<feature type="non-terminal residue" evidence="2">
    <location>
        <position position="56"/>
    </location>
</feature>